<feature type="DNA-binding region" description="HMG box" evidence="3">
    <location>
        <begin position="18"/>
        <end position="90"/>
    </location>
</feature>
<evidence type="ECO:0000256" key="4">
    <source>
        <dbReference type="SAM" id="MobiDB-lite"/>
    </source>
</evidence>
<evidence type="ECO:0000259" key="5">
    <source>
        <dbReference type="PROSITE" id="PS50118"/>
    </source>
</evidence>
<dbReference type="PANTHER" id="PTHR10270">
    <property type="entry name" value="SOX TRANSCRIPTION FACTOR"/>
    <property type="match status" value="1"/>
</dbReference>
<dbReference type="PANTHER" id="PTHR10270:SF161">
    <property type="entry name" value="SEX-DETERMINING REGION Y PROTEIN"/>
    <property type="match status" value="1"/>
</dbReference>
<dbReference type="InterPro" id="IPR050140">
    <property type="entry name" value="SRY-related_HMG-box_TF-like"/>
</dbReference>
<dbReference type="GO" id="GO:0001228">
    <property type="term" value="F:DNA-binding transcription activator activity, RNA polymerase II-specific"/>
    <property type="evidence" value="ECO:0007669"/>
    <property type="project" value="TreeGrafter"/>
</dbReference>
<evidence type="ECO:0000256" key="3">
    <source>
        <dbReference type="PROSITE-ProRule" id="PRU00267"/>
    </source>
</evidence>
<organism evidence="6 7">
    <name type="scientific">Agrocybe pediades</name>
    <dbReference type="NCBI Taxonomy" id="84607"/>
    <lineage>
        <taxon>Eukaryota</taxon>
        <taxon>Fungi</taxon>
        <taxon>Dikarya</taxon>
        <taxon>Basidiomycota</taxon>
        <taxon>Agaricomycotina</taxon>
        <taxon>Agaricomycetes</taxon>
        <taxon>Agaricomycetidae</taxon>
        <taxon>Agaricales</taxon>
        <taxon>Agaricineae</taxon>
        <taxon>Strophariaceae</taxon>
        <taxon>Agrocybe</taxon>
    </lineage>
</organism>
<feature type="compositionally biased region" description="Basic residues" evidence="4">
    <location>
        <begin position="81"/>
        <end position="94"/>
    </location>
</feature>
<dbReference type="GO" id="GO:0000978">
    <property type="term" value="F:RNA polymerase II cis-regulatory region sequence-specific DNA binding"/>
    <property type="evidence" value="ECO:0007669"/>
    <property type="project" value="TreeGrafter"/>
</dbReference>
<dbReference type="InterPro" id="IPR036910">
    <property type="entry name" value="HMG_box_dom_sf"/>
</dbReference>
<gene>
    <name evidence="6" type="ORF">D9613_000570</name>
</gene>
<dbReference type="Gene3D" id="1.10.30.10">
    <property type="entry name" value="High mobility group box domain"/>
    <property type="match status" value="1"/>
</dbReference>
<dbReference type="InterPro" id="IPR009071">
    <property type="entry name" value="HMG_box_dom"/>
</dbReference>
<dbReference type="CDD" id="cd01389">
    <property type="entry name" value="HMG-box_ROX1-like"/>
    <property type="match status" value="1"/>
</dbReference>
<sequence length="330" mass="37556">MPPTPPDIPPVPPPEPRPPRPPNSWILFRAYMMKQIRDAEDPKATRLTQTQISIIIANMWKTADDATRAEFERRAEEAKAAHRLKHPNYRYRPRKKEDKERERQANQLKRELKRLEKSWRAIDCYGNDSLNFNVAVDPEYQRDMQTLVHYDADLLASYNDLFILSNIGEFNPEALIEVHMAVGGYQEHESAANFMSTSQVPFSPFHSEAGSLPHMEAPGPDFYRQFDPVLNISAPSEQAAYGMHQEDAFQANYQYPFASEEDSLSTLLPHAEVSQSTYTPIAEHLVDFDLPNQSTAYNPPAGASHSSNRRVAGDWTTHFLKTTASPRISS</sequence>
<dbReference type="GO" id="GO:0005634">
    <property type="term" value="C:nucleus"/>
    <property type="evidence" value="ECO:0007669"/>
    <property type="project" value="UniProtKB-UniRule"/>
</dbReference>
<evidence type="ECO:0000313" key="7">
    <source>
        <dbReference type="Proteomes" id="UP000521872"/>
    </source>
</evidence>
<dbReference type="SUPFAM" id="SSF47095">
    <property type="entry name" value="HMG-box"/>
    <property type="match status" value="1"/>
</dbReference>
<proteinExistence type="predicted"/>
<dbReference type="EMBL" id="JAACJL010000015">
    <property type="protein sequence ID" value="KAF4620661.1"/>
    <property type="molecule type" value="Genomic_DNA"/>
</dbReference>
<reference evidence="6 7" key="1">
    <citation type="submission" date="2019-12" db="EMBL/GenBank/DDBJ databases">
        <authorList>
            <person name="Floudas D."/>
            <person name="Bentzer J."/>
            <person name="Ahren D."/>
            <person name="Johansson T."/>
            <person name="Persson P."/>
            <person name="Tunlid A."/>
        </authorList>
    </citation>
    <scope>NUCLEOTIDE SEQUENCE [LARGE SCALE GENOMIC DNA]</scope>
    <source>
        <strain evidence="6 7">CBS 102.39</strain>
    </source>
</reference>
<feature type="region of interest" description="Disordered" evidence="4">
    <location>
        <begin position="1"/>
        <end position="23"/>
    </location>
</feature>
<keyword evidence="1 3" id="KW-0238">DNA-binding</keyword>
<dbReference type="PROSITE" id="PS50118">
    <property type="entry name" value="HMG_BOX_2"/>
    <property type="match status" value="1"/>
</dbReference>
<comment type="caution">
    <text evidence="6">The sequence shown here is derived from an EMBL/GenBank/DDBJ whole genome shotgun (WGS) entry which is preliminary data.</text>
</comment>
<feature type="compositionally biased region" description="Basic and acidic residues" evidence="4">
    <location>
        <begin position="95"/>
        <end position="106"/>
    </location>
</feature>
<feature type="domain" description="HMG box" evidence="5">
    <location>
        <begin position="18"/>
        <end position="90"/>
    </location>
</feature>
<dbReference type="GO" id="GO:0030154">
    <property type="term" value="P:cell differentiation"/>
    <property type="evidence" value="ECO:0007669"/>
    <property type="project" value="TreeGrafter"/>
</dbReference>
<evidence type="ECO:0000256" key="1">
    <source>
        <dbReference type="ARBA" id="ARBA00023125"/>
    </source>
</evidence>
<keyword evidence="2" id="KW-0804">Transcription</keyword>
<keyword evidence="3" id="KW-0539">Nucleus</keyword>
<name>A0A8H4R1R9_9AGAR</name>
<dbReference type="Pfam" id="PF00505">
    <property type="entry name" value="HMG_box"/>
    <property type="match status" value="1"/>
</dbReference>
<dbReference type="Proteomes" id="UP000521872">
    <property type="component" value="Unassembled WGS sequence"/>
</dbReference>
<feature type="compositionally biased region" description="Pro residues" evidence="4">
    <location>
        <begin position="1"/>
        <end position="22"/>
    </location>
</feature>
<evidence type="ECO:0000313" key="6">
    <source>
        <dbReference type="EMBL" id="KAF4620661.1"/>
    </source>
</evidence>
<keyword evidence="7" id="KW-1185">Reference proteome</keyword>
<dbReference type="SMART" id="SM00398">
    <property type="entry name" value="HMG"/>
    <property type="match status" value="1"/>
</dbReference>
<feature type="region of interest" description="Disordered" evidence="4">
    <location>
        <begin position="73"/>
        <end position="106"/>
    </location>
</feature>
<evidence type="ECO:0000256" key="2">
    <source>
        <dbReference type="ARBA" id="ARBA00023163"/>
    </source>
</evidence>
<dbReference type="AlphaFoldDB" id="A0A8H4R1R9"/>
<protein>
    <recommendedName>
        <fullName evidence="5">HMG box domain-containing protein</fullName>
    </recommendedName>
</protein>
<accession>A0A8H4R1R9</accession>